<dbReference type="EMBL" id="JAHDYR010000025">
    <property type="protein sequence ID" value="KAG9393396.1"/>
    <property type="molecule type" value="Genomic_DNA"/>
</dbReference>
<gene>
    <name evidence="1" type="ORF">J8273_3532</name>
</gene>
<organism evidence="1 2">
    <name type="scientific">Carpediemonas membranifera</name>
    <dbReference type="NCBI Taxonomy" id="201153"/>
    <lineage>
        <taxon>Eukaryota</taxon>
        <taxon>Metamonada</taxon>
        <taxon>Carpediemonas-like organisms</taxon>
        <taxon>Carpediemonas</taxon>
    </lineage>
</organism>
<protein>
    <submittedName>
        <fullName evidence="1">Uncharacterized protein</fullName>
    </submittedName>
</protein>
<name>A0A8J6BXE6_9EUKA</name>
<sequence>MRAQIRRIGSITNMISELDGGSDVHVNYFSCLSCLPTVYLRQILREIIEEVPEARERIIIEASKAHEAFDAVLSALDEVSIKNAHSIKPLVTRALSSYDDEGKQSLARALALACELSATVDVILPVQPALFVTDADAVFSSVITALNVLAAEVAPLDALDCPIPLDAVRAVCKMTKEWPRIVSYDETTCERWNIPAGYMKPENLTPLGLVTLKALQLMERWHHYSHSESLTPAMVKALHAMPGLPMVPRMVARAIEDIELLSIEHFAHAVADAVDDDALVAAVAAIRPTTADRAEEPPIEEHRQSVPPSAADTIAAVHIPTAPGNVVRHILTELLRRHVALQPLSDKLDKRLHMMLSLEQHWGALDKLMDLVDVPESVIAERLLAGIYAAVGLVEEHRVLHERALVWLDAGWHLVKDRNIEKIQAAFAEQAHDDRKVECILMSIMGDVMSDLIQGDRVVDDQKIESLLVPILNEGEINGTSFLSQLRVDLAKPGRKHLATVLLPLIPDLCLPAQINYPVPGALELANPDRVRSEALSLARAVMVEEDSIADYETQFTYSL</sequence>
<keyword evidence="2" id="KW-1185">Reference proteome</keyword>
<dbReference type="AlphaFoldDB" id="A0A8J6BXE6"/>
<proteinExistence type="predicted"/>
<evidence type="ECO:0000313" key="1">
    <source>
        <dbReference type="EMBL" id="KAG9393396.1"/>
    </source>
</evidence>
<accession>A0A8J6BXE6</accession>
<comment type="caution">
    <text evidence="1">The sequence shown here is derived from an EMBL/GenBank/DDBJ whole genome shotgun (WGS) entry which is preliminary data.</text>
</comment>
<evidence type="ECO:0000313" key="2">
    <source>
        <dbReference type="Proteomes" id="UP000717585"/>
    </source>
</evidence>
<reference evidence="1" key="1">
    <citation type="submission" date="2021-05" db="EMBL/GenBank/DDBJ databases">
        <title>A free-living protist that lacks canonical eukaryotic 1 DNA replication and segregation systems.</title>
        <authorList>
            <person name="Salas-Leiva D.E."/>
            <person name="Tromer E.C."/>
            <person name="Curtis B.A."/>
            <person name="Jerlstrom-Hultqvist J."/>
            <person name="Kolisko M."/>
            <person name="Yi Z."/>
            <person name="Salas-Leiva J.S."/>
            <person name="Gallot-Lavallee L."/>
            <person name="Kops G.J.P.L."/>
            <person name="Archibald J.M."/>
            <person name="Simpson A.G.B."/>
            <person name="Roger A.J."/>
        </authorList>
    </citation>
    <scope>NUCLEOTIDE SEQUENCE</scope>
    <source>
        <strain evidence="1">BICM</strain>
    </source>
</reference>
<dbReference type="Proteomes" id="UP000717585">
    <property type="component" value="Unassembled WGS sequence"/>
</dbReference>